<sequence length="101" mass="11272">MTAEEVIRHDAGNGAAGKTRYAIRPETTMTDAAADSALMGAWEIALRMGLSRQRVQQLAERPDFPAPVASLRMGRVWRTAEIELWLRTHRDRPAVETGRSI</sequence>
<keyword evidence="2" id="KW-1185">Reference proteome</keyword>
<evidence type="ECO:0000313" key="1">
    <source>
        <dbReference type="EMBL" id="MBB4738528.1"/>
    </source>
</evidence>
<dbReference type="AlphaFoldDB" id="A0A7W7M691"/>
<reference evidence="1 2" key="1">
    <citation type="submission" date="2020-08" db="EMBL/GenBank/DDBJ databases">
        <title>Sequencing the genomes of 1000 actinobacteria strains.</title>
        <authorList>
            <person name="Klenk H.-P."/>
        </authorList>
    </citation>
    <scope>NUCLEOTIDE SEQUENCE [LARGE SCALE GENOMIC DNA]</scope>
    <source>
        <strain evidence="1 2">DSM 45809</strain>
    </source>
</reference>
<dbReference type="GO" id="GO:0003677">
    <property type="term" value="F:DNA binding"/>
    <property type="evidence" value="ECO:0007669"/>
    <property type="project" value="UniProtKB-KW"/>
</dbReference>
<gene>
    <name evidence="1" type="ORF">BJY16_001987</name>
</gene>
<dbReference type="EMBL" id="JACHNB010000001">
    <property type="protein sequence ID" value="MBB4738528.1"/>
    <property type="molecule type" value="Genomic_DNA"/>
</dbReference>
<name>A0A7W7M691_9ACTN</name>
<keyword evidence="1" id="KW-0238">DNA-binding</keyword>
<dbReference type="Proteomes" id="UP000546162">
    <property type="component" value="Unassembled WGS sequence"/>
</dbReference>
<dbReference type="RefSeq" id="WP_307835714.1">
    <property type="nucleotide sequence ID" value="NZ_BAABFG010000005.1"/>
</dbReference>
<evidence type="ECO:0000313" key="2">
    <source>
        <dbReference type="Proteomes" id="UP000546162"/>
    </source>
</evidence>
<proteinExistence type="predicted"/>
<accession>A0A7W7M691</accession>
<comment type="caution">
    <text evidence="1">The sequence shown here is derived from an EMBL/GenBank/DDBJ whole genome shotgun (WGS) entry which is preliminary data.</text>
</comment>
<protein>
    <submittedName>
        <fullName evidence="1">Putative DNA-binding transcriptional regulator AlpA</fullName>
    </submittedName>
</protein>
<organism evidence="1 2">
    <name type="scientific">Actinoplanes octamycinicus</name>
    <dbReference type="NCBI Taxonomy" id="135948"/>
    <lineage>
        <taxon>Bacteria</taxon>
        <taxon>Bacillati</taxon>
        <taxon>Actinomycetota</taxon>
        <taxon>Actinomycetes</taxon>
        <taxon>Micromonosporales</taxon>
        <taxon>Micromonosporaceae</taxon>
        <taxon>Actinoplanes</taxon>
    </lineage>
</organism>